<proteinExistence type="predicted"/>
<evidence type="ECO:0000313" key="2">
    <source>
        <dbReference type="Proteomes" id="UP001597097"/>
    </source>
</evidence>
<evidence type="ECO:0000313" key="1">
    <source>
        <dbReference type="EMBL" id="MFD1547023.1"/>
    </source>
</evidence>
<protein>
    <submittedName>
        <fullName evidence="1">Uncharacterized protein</fullName>
    </submittedName>
</protein>
<reference evidence="2" key="1">
    <citation type="journal article" date="2019" name="Int. J. Syst. Evol. Microbiol.">
        <title>The Global Catalogue of Microorganisms (GCM) 10K type strain sequencing project: providing services to taxonomists for standard genome sequencing and annotation.</title>
        <authorList>
            <consortium name="The Broad Institute Genomics Platform"/>
            <consortium name="The Broad Institute Genome Sequencing Center for Infectious Disease"/>
            <person name="Wu L."/>
            <person name="Ma J."/>
        </authorList>
    </citation>
    <scope>NUCLEOTIDE SEQUENCE [LARGE SCALE GENOMIC DNA]</scope>
    <source>
        <strain evidence="2">CGMCC 1.15399</strain>
    </source>
</reference>
<keyword evidence="2" id="KW-1185">Reference proteome</keyword>
<dbReference type="EMBL" id="JBHUCM010000070">
    <property type="protein sequence ID" value="MFD1547023.1"/>
    <property type="molecule type" value="Genomic_DNA"/>
</dbReference>
<name>A0ABW4GX10_9ACTN</name>
<comment type="caution">
    <text evidence="1">The sequence shown here is derived from an EMBL/GenBank/DDBJ whole genome shotgun (WGS) entry which is preliminary data.</text>
</comment>
<sequence>MEREQSLSVPTDLVLAEVTRQRNTAFDEVAQWRALAQQIMAERDELAAEVELLRSGSTPDA</sequence>
<dbReference type="Proteomes" id="UP001597097">
    <property type="component" value="Unassembled WGS sequence"/>
</dbReference>
<dbReference type="RefSeq" id="WP_219536570.1">
    <property type="nucleotide sequence ID" value="NZ_JAHKRM010000031.1"/>
</dbReference>
<organism evidence="1 2">
    <name type="scientific">Nonomuraea guangzhouensis</name>
    <dbReference type="NCBI Taxonomy" id="1291555"/>
    <lineage>
        <taxon>Bacteria</taxon>
        <taxon>Bacillati</taxon>
        <taxon>Actinomycetota</taxon>
        <taxon>Actinomycetes</taxon>
        <taxon>Streptosporangiales</taxon>
        <taxon>Streptosporangiaceae</taxon>
        <taxon>Nonomuraea</taxon>
    </lineage>
</organism>
<accession>A0ABW4GX10</accession>
<gene>
    <name evidence="1" type="ORF">ACFSJ0_58995</name>
</gene>